<feature type="region of interest" description="Disordered" evidence="1">
    <location>
        <begin position="279"/>
        <end position="308"/>
    </location>
</feature>
<protein>
    <recommendedName>
        <fullName evidence="4">Endonuclease/exonuclease/phosphatase domain-containing protein</fullName>
    </recommendedName>
</protein>
<organism evidence="2 3">
    <name type="scientific">Mytilus edulis</name>
    <name type="common">Blue mussel</name>
    <dbReference type="NCBI Taxonomy" id="6550"/>
    <lineage>
        <taxon>Eukaryota</taxon>
        <taxon>Metazoa</taxon>
        <taxon>Spiralia</taxon>
        <taxon>Lophotrochozoa</taxon>
        <taxon>Mollusca</taxon>
        <taxon>Bivalvia</taxon>
        <taxon>Autobranchia</taxon>
        <taxon>Pteriomorphia</taxon>
        <taxon>Mytilida</taxon>
        <taxon>Mytiloidea</taxon>
        <taxon>Mytilidae</taxon>
        <taxon>Mytilinae</taxon>
        <taxon>Mytilus</taxon>
    </lineage>
</organism>
<sequence>MNSSRGSGGTAILIRKSSGFKIKPVEIQNDRICGAILSIDGFQDICVICTLLPSTNYSQDVYLDYLDVLSCYYDRMSEDYITIIGGDFNVDISCENVSTKSNALKCFFDSRNIKVPHLLNEVTGPNYTFRNKDKSQKSLIDYICIPEILEHDISNLEIKDDCPYDFSDHYPIYMSLNIDLLCGSSGSSKLGRHVLKWTKADEFEIKMYQTEIDKILDIIKPKIDNCTINDLEHYNTVLTNALHMSANAYIPCGKFRHYLKPYWKSNDLNAVHYEQREARREWKNNNKPRNKSNRLYKEYKEKKNFQET</sequence>
<reference evidence="2" key="1">
    <citation type="submission" date="2021-03" db="EMBL/GenBank/DDBJ databases">
        <authorList>
            <person name="Bekaert M."/>
        </authorList>
    </citation>
    <scope>NUCLEOTIDE SEQUENCE</scope>
</reference>
<dbReference type="EMBL" id="CAJPWZ010000017">
    <property type="protein sequence ID" value="CAG2184707.1"/>
    <property type="molecule type" value="Genomic_DNA"/>
</dbReference>
<gene>
    <name evidence="2" type="ORF">MEDL_357</name>
</gene>
<evidence type="ECO:0000313" key="3">
    <source>
        <dbReference type="Proteomes" id="UP000683360"/>
    </source>
</evidence>
<dbReference type="InterPro" id="IPR036691">
    <property type="entry name" value="Endo/exonu/phosph_ase_sf"/>
</dbReference>
<proteinExistence type="predicted"/>
<evidence type="ECO:0008006" key="4">
    <source>
        <dbReference type="Google" id="ProtNLM"/>
    </source>
</evidence>
<accession>A0A8S3PMW2</accession>
<comment type="caution">
    <text evidence="2">The sequence shown here is derived from an EMBL/GenBank/DDBJ whole genome shotgun (WGS) entry which is preliminary data.</text>
</comment>
<evidence type="ECO:0000313" key="2">
    <source>
        <dbReference type="EMBL" id="CAG2184707.1"/>
    </source>
</evidence>
<feature type="compositionally biased region" description="Basic and acidic residues" evidence="1">
    <location>
        <begin position="295"/>
        <end position="308"/>
    </location>
</feature>
<dbReference type="Proteomes" id="UP000683360">
    <property type="component" value="Unassembled WGS sequence"/>
</dbReference>
<dbReference type="OrthoDB" id="10344314at2759"/>
<dbReference type="Gene3D" id="3.60.10.10">
    <property type="entry name" value="Endonuclease/exonuclease/phosphatase"/>
    <property type="match status" value="1"/>
</dbReference>
<evidence type="ECO:0000256" key="1">
    <source>
        <dbReference type="SAM" id="MobiDB-lite"/>
    </source>
</evidence>
<name>A0A8S3PMW2_MYTED</name>
<dbReference type="SUPFAM" id="SSF56219">
    <property type="entry name" value="DNase I-like"/>
    <property type="match status" value="1"/>
</dbReference>
<keyword evidence="3" id="KW-1185">Reference proteome</keyword>
<dbReference type="AlphaFoldDB" id="A0A8S3PMW2"/>